<protein>
    <recommendedName>
        <fullName evidence="5">Testicular haploid expressed gene protein-like</fullName>
    </recommendedName>
</protein>
<evidence type="ECO:0008006" key="5">
    <source>
        <dbReference type="Google" id="ProtNLM"/>
    </source>
</evidence>
<dbReference type="InterPro" id="IPR006623">
    <property type="entry name" value="THEG"/>
</dbReference>
<dbReference type="Pfam" id="PF14912">
    <property type="entry name" value="THEG"/>
    <property type="match status" value="3"/>
</dbReference>
<dbReference type="AlphaFoldDB" id="A0A1A9W3T2"/>
<organism evidence="3 4">
    <name type="scientific">Glossina brevipalpis</name>
    <dbReference type="NCBI Taxonomy" id="37001"/>
    <lineage>
        <taxon>Eukaryota</taxon>
        <taxon>Metazoa</taxon>
        <taxon>Ecdysozoa</taxon>
        <taxon>Arthropoda</taxon>
        <taxon>Hexapoda</taxon>
        <taxon>Insecta</taxon>
        <taxon>Pterygota</taxon>
        <taxon>Neoptera</taxon>
        <taxon>Endopterygota</taxon>
        <taxon>Diptera</taxon>
        <taxon>Brachycera</taxon>
        <taxon>Muscomorpha</taxon>
        <taxon>Hippoboscoidea</taxon>
        <taxon>Glossinidae</taxon>
        <taxon>Glossina</taxon>
    </lineage>
</organism>
<dbReference type="VEuPathDB" id="VectorBase:GBRI005364"/>
<feature type="compositionally biased region" description="Basic and acidic residues" evidence="2">
    <location>
        <begin position="194"/>
        <end position="203"/>
    </location>
</feature>
<dbReference type="SMART" id="SM00705">
    <property type="entry name" value="THEG"/>
    <property type="match status" value="5"/>
</dbReference>
<name>A0A1A9W3T2_9MUSC</name>
<keyword evidence="4" id="KW-1185">Reference proteome</keyword>
<evidence type="ECO:0000313" key="4">
    <source>
        <dbReference type="Proteomes" id="UP000091820"/>
    </source>
</evidence>
<evidence type="ECO:0000256" key="2">
    <source>
        <dbReference type="SAM" id="MobiDB-lite"/>
    </source>
</evidence>
<dbReference type="PANTHER" id="PTHR15901">
    <property type="entry name" value="TESTICULAR HAPLOID EXPRESSED GENE PROTEIN"/>
    <property type="match status" value="1"/>
</dbReference>
<feature type="region of interest" description="Disordered" evidence="2">
    <location>
        <begin position="177"/>
        <end position="203"/>
    </location>
</feature>
<reference evidence="4" key="1">
    <citation type="submission" date="2014-03" db="EMBL/GenBank/DDBJ databases">
        <authorList>
            <person name="Aksoy S."/>
            <person name="Warren W."/>
            <person name="Wilson R.K."/>
        </authorList>
    </citation>
    <scope>NUCLEOTIDE SEQUENCE [LARGE SCALE GENOMIC DNA]</scope>
    <source>
        <strain evidence="4">IAEA</strain>
    </source>
</reference>
<sequence length="364" mass="42621">MLSQIAAGCFRICGLPDCIWNDIACSYAALVEKHVKSLTRRQRLWHLAKPRDSTPKYGEFHKPFFEAFQQPKTTIIRTYEIERENTRTVHLAYPKVNRLATLKSHTSYPSFEPQRRDNIDRLMKRSLLSLYSHLSKTKLPPKQKVKIARNKEENIKYVEGLAQPKKDHSKIIQETSPIKKKKSRFRRQKPQQLDCEKKKTEEPKPPFKRYEVLSKPKEYYIIEHKEWQLTPGLKNYVPSTRLNKIAQPRTPVPFYKSHNIERPISRTALKYQPSERLKQLAKSKRRYNKKIDGTKSPAIISPAALRAVATERIVKLAIPKFVMDMTTKSEPFRVPRRALRAHATEHTRNLAIPRSVRPKYVPPT</sequence>
<evidence type="ECO:0000313" key="3">
    <source>
        <dbReference type="EnsemblMetazoa" id="GBRI005364-PA"/>
    </source>
</evidence>
<proteinExistence type="predicted"/>
<keyword evidence="1" id="KW-0677">Repeat</keyword>
<feature type="compositionally biased region" description="Basic residues" evidence="2">
    <location>
        <begin position="178"/>
        <end position="189"/>
    </location>
</feature>
<evidence type="ECO:0000256" key="1">
    <source>
        <dbReference type="ARBA" id="ARBA00022737"/>
    </source>
</evidence>
<reference evidence="3" key="2">
    <citation type="submission" date="2020-05" db="UniProtKB">
        <authorList>
            <consortium name="EnsemblMetazoa"/>
        </authorList>
    </citation>
    <scope>IDENTIFICATION</scope>
    <source>
        <strain evidence="3">IAEA</strain>
    </source>
</reference>
<accession>A0A1A9W3T2</accession>
<dbReference type="EnsemblMetazoa" id="GBRI005364-RA">
    <property type="protein sequence ID" value="GBRI005364-PA"/>
    <property type="gene ID" value="GBRI005364"/>
</dbReference>
<dbReference type="PANTHER" id="PTHR15901:SF16">
    <property type="entry name" value="TESTICULAR HAPLOID EXPRESSED GENE PROTEIN"/>
    <property type="match status" value="1"/>
</dbReference>
<dbReference type="InterPro" id="IPR042401">
    <property type="entry name" value="SPMAP2-like"/>
</dbReference>
<dbReference type="Proteomes" id="UP000091820">
    <property type="component" value="Unassembled WGS sequence"/>
</dbReference>